<dbReference type="InterPro" id="IPR047266">
    <property type="entry name" value="KMT5A-like_SET"/>
</dbReference>
<dbReference type="InterPro" id="IPR046341">
    <property type="entry name" value="SET_dom_sf"/>
</dbReference>
<dbReference type="InterPro" id="IPR051760">
    <property type="entry name" value="KMT5A"/>
</dbReference>
<dbReference type="PROSITE" id="PS50280">
    <property type="entry name" value="SET"/>
    <property type="match status" value="1"/>
</dbReference>
<evidence type="ECO:0000313" key="3">
    <source>
        <dbReference type="Proteomes" id="UP001626550"/>
    </source>
</evidence>
<dbReference type="CDD" id="cd10528">
    <property type="entry name" value="SET_SETD8"/>
    <property type="match status" value="1"/>
</dbReference>
<proteinExistence type="predicted"/>
<dbReference type="GO" id="GO:0032259">
    <property type="term" value="P:methylation"/>
    <property type="evidence" value="ECO:0007669"/>
    <property type="project" value="UniProtKB-KW"/>
</dbReference>
<organism evidence="2 3">
    <name type="scientific">Cichlidogyrus casuarinus</name>
    <dbReference type="NCBI Taxonomy" id="1844966"/>
    <lineage>
        <taxon>Eukaryota</taxon>
        <taxon>Metazoa</taxon>
        <taxon>Spiralia</taxon>
        <taxon>Lophotrochozoa</taxon>
        <taxon>Platyhelminthes</taxon>
        <taxon>Monogenea</taxon>
        <taxon>Monopisthocotylea</taxon>
        <taxon>Dactylogyridea</taxon>
        <taxon>Ancyrocephalidae</taxon>
        <taxon>Cichlidogyrus</taxon>
    </lineage>
</organism>
<sequence>MAVLTLQIDQEQNIIDGIRNGVEKNMKIVQILEKGRGVIATQHFIEGDFVVEYAGELVSDKEAKDREEKYKKDPSIGSYMFFFNLAGKKYCVDATAESGKLGRLLNHSRLKPNCYIKALSIDNGPRLAIIAKRFISPGEELLYDYGDRDKETLLAHPWLNE</sequence>
<dbReference type="Pfam" id="PF00856">
    <property type="entry name" value="SET"/>
    <property type="match status" value="1"/>
</dbReference>
<dbReference type="PANTHER" id="PTHR46167">
    <property type="entry name" value="N-LYSINE METHYLTRANSFERASE KMT5A"/>
    <property type="match status" value="1"/>
</dbReference>
<evidence type="ECO:0000259" key="1">
    <source>
        <dbReference type="PROSITE" id="PS50280"/>
    </source>
</evidence>
<keyword evidence="2" id="KW-0808">Transferase</keyword>
<dbReference type="PANTHER" id="PTHR46167:SF1">
    <property type="entry name" value="N-LYSINE METHYLTRANSFERASE KMT5A"/>
    <property type="match status" value="1"/>
</dbReference>
<dbReference type="AlphaFoldDB" id="A0ABD2QGC1"/>
<evidence type="ECO:0000313" key="2">
    <source>
        <dbReference type="EMBL" id="KAL3317421.1"/>
    </source>
</evidence>
<feature type="domain" description="SET" evidence="1">
    <location>
        <begin position="24"/>
        <end position="146"/>
    </location>
</feature>
<name>A0ABD2QGC1_9PLAT</name>
<keyword evidence="2" id="KW-0489">Methyltransferase</keyword>
<protein>
    <submittedName>
        <fullName evidence="2">SET domain containing (Lysine methyltransferase) 8</fullName>
    </submittedName>
</protein>
<dbReference type="Proteomes" id="UP001626550">
    <property type="component" value="Unassembled WGS sequence"/>
</dbReference>
<accession>A0ABD2QGC1</accession>
<keyword evidence="3" id="KW-1185">Reference proteome</keyword>
<dbReference type="InterPro" id="IPR001214">
    <property type="entry name" value="SET_dom"/>
</dbReference>
<reference evidence="2 3" key="1">
    <citation type="submission" date="2024-11" db="EMBL/GenBank/DDBJ databases">
        <title>Adaptive evolution of stress response genes in parasites aligns with host niche diversity.</title>
        <authorList>
            <person name="Hahn C."/>
            <person name="Resl P."/>
        </authorList>
    </citation>
    <scope>NUCLEOTIDE SEQUENCE [LARGE SCALE GENOMIC DNA]</scope>
    <source>
        <strain evidence="2">EGGRZ-B1_66</strain>
        <tissue evidence="2">Body</tissue>
    </source>
</reference>
<dbReference type="SUPFAM" id="SSF82199">
    <property type="entry name" value="SET domain"/>
    <property type="match status" value="1"/>
</dbReference>
<dbReference type="SMART" id="SM00317">
    <property type="entry name" value="SET"/>
    <property type="match status" value="1"/>
</dbReference>
<gene>
    <name evidence="2" type="primary">SETD8</name>
    <name evidence="2" type="ORF">Ciccas_003927</name>
</gene>
<dbReference type="EMBL" id="JBJKFK010000385">
    <property type="protein sequence ID" value="KAL3317421.1"/>
    <property type="molecule type" value="Genomic_DNA"/>
</dbReference>
<dbReference type="Gene3D" id="2.170.270.10">
    <property type="entry name" value="SET domain"/>
    <property type="match status" value="1"/>
</dbReference>
<dbReference type="GO" id="GO:0008168">
    <property type="term" value="F:methyltransferase activity"/>
    <property type="evidence" value="ECO:0007669"/>
    <property type="project" value="UniProtKB-KW"/>
</dbReference>
<comment type="caution">
    <text evidence="2">The sequence shown here is derived from an EMBL/GenBank/DDBJ whole genome shotgun (WGS) entry which is preliminary data.</text>
</comment>